<reference evidence="3" key="1">
    <citation type="journal article" date="2015" name="PLoS Genet.">
        <title>Genome Sequence and Transcriptome Analyses of Chrysochromulina tobin: Metabolic Tools for Enhanced Algal Fitness in the Prominent Order Prymnesiales (Haptophyceae).</title>
        <authorList>
            <person name="Hovde B.T."/>
            <person name="Deodato C.R."/>
            <person name="Hunsperger H.M."/>
            <person name="Ryken S.A."/>
            <person name="Yost W."/>
            <person name="Jha R.K."/>
            <person name="Patterson J."/>
            <person name="Monnat R.J. Jr."/>
            <person name="Barlow S.B."/>
            <person name="Starkenburg S.R."/>
            <person name="Cattolico R.A."/>
        </authorList>
    </citation>
    <scope>NUCLEOTIDE SEQUENCE</scope>
    <source>
        <strain evidence="3">CCMP291</strain>
    </source>
</reference>
<feature type="region of interest" description="Disordered" evidence="1">
    <location>
        <begin position="1"/>
        <end position="70"/>
    </location>
</feature>
<evidence type="ECO:0000313" key="3">
    <source>
        <dbReference type="Proteomes" id="UP000037460"/>
    </source>
</evidence>
<feature type="compositionally biased region" description="Basic and acidic residues" evidence="1">
    <location>
        <begin position="17"/>
        <end position="41"/>
    </location>
</feature>
<keyword evidence="3" id="KW-1185">Reference proteome</keyword>
<dbReference type="AlphaFoldDB" id="A0A0M0JST1"/>
<gene>
    <name evidence="2" type="ORF">Ctob_004841</name>
</gene>
<sequence length="132" mass="14372">MERIENGPRAGPKPKGAKPEEDRRNVLDEKQRRASEAKSLKANEAPATSAPADPGFMGLTGGSSQNFGEVDKNGAEMRFQAIVAETARKREADFGFELDEDDIRQIEEVLRPKYCGPQGLIGPCLTASPTKK</sequence>
<dbReference type="EMBL" id="JWZX01002445">
    <property type="protein sequence ID" value="KOO29243.1"/>
    <property type="molecule type" value="Genomic_DNA"/>
</dbReference>
<evidence type="ECO:0000313" key="2">
    <source>
        <dbReference type="EMBL" id="KOO29243.1"/>
    </source>
</evidence>
<evidence type="ECO:0000256" key="1">
    <source>
        <dbReference type="SAM" id="MobiDB-lite"/>
    </source>
</evidence>
<name>A0A0M0JST1_9EUKA</name>
<accession>A0A0M0JST1</accession>
<dbReference type="Proteomes" id="UP000037460">
    <property type="component" value="Unassembled WGS sequence"/>
</dbReference>
<protein>
    <submittedName>
        <fullName evidence="2">Uncharacterized protein</fullName>
    </submittedName>
</protein>
<organism evidence="2 3">
    <name type="scientific">Chrysochromulina tobinii</name>
    <dbReference type="NCBI Taxonomy" id="1460289"/>
    <lineage>
        <taxon>Eukaryota</taxon>
        <taxon>Haptista</taxon>
        <taxon>Haptophyta</taxon>
        <taxon>Prymnesiophyceae</taxon>
        <taxon>Prymnesiales</taxon>
        <taxon>Chrysochromulinaceae</taxon>
        <taxon>Chrysochromulina</taxon>
    </lineage>
</organism>
<proteinExistence type="predicted"/>
<comment type="caution">
    <text evidence="2">The sequence shown here is derived from an EMBL/GenBank/DDBJ whole genome shotgun (WGS) entry which is preliminary data.</text>
</comment>